<dbReference type="PANTHER" id="PTHR24305:SF166">
    <property type="entry name" value="CYTOCHROME P450 12A4, MITOCHONDRIAL-RELATED"/>
    <property type="match status" value="1"/>
</dbReference>
<keyword evidence="8" id="KW-1133">Transmembrane helix</keyword>
<keyword evidence="7 13" id="KW-0479">Metal-binding</keyword>
<dbReference type="GO" id="GO:0016020">
    <property type="term" value="C:membrane"/>
    <property type="evidence" value="ECO:0007669"/>
    <property type="project" value="UniProtKB-SubCell"/>
</dbReference>
<evidence type="ECO:0000313" key="14">
    <source>
        <dbReference type="EMBL" id="CAA7269618.1"/>
    </source>
</evidence>
<evidence type="ECO:0000256" key="10">
    <source>
        <dbReference type="ARBA" id="ARBA00023004"/>
    </source>
</evidence>
<dbReference type="SUPFAM" id="SSF48264">
    <property type="entry name" value="Cytochrome P450"/>
    <property type="match status" value="1"/>
</dbReference>
<dbReference type="PANTHER" id="PTHR24305">
    <property type="entry name" value="CYTOCHROME P450"/>
    <property type="match status" value="1"/>
</dbReference>
<proteinExistence type="inferred from homology"/>
<dbReference type="OrthoDB" id="1470350at2759"/>
<keyword evidence="6" id="KW-0812">Transmembrane</keyword>
<keyword evidence="11" id="KW-0503">Monooxygenase</keyword>
<protein>
    <recommendedName>
        <fullName evidence="16">Cytochrome P450</fullName>
    </recommendedName>
</protein>
<dbReference type="GO" id="GO:0020037">
    <property type="term" value="F:heme binding"/>
    <property type="evidence" value="ECO:0007669"/>
    <property type="project" value="InterPro"/>
</dbReference>
<dbReference type="GO" id="GO:0004497">
    <property type="term" value="F:monooxygenase activity"/>
    <property type="evidence" value="ECO:0007669"/>
    <property type="project" value="UniProtKB-KW"/>
</dbReference>
<gene>
    <name evidence="14" type="ORF">AAE3_LOCUS11855</name>
</gene>
<dbReference type="Gene3D" id="1.10.630.10">
    <property type="entry name" value="Cytochrome P450"/>
    <property type="match status" value="1"/>
</dbReference>
<dbReference type="CDD" id="cd11069">
    <property type="entry name" value="CYP_FUM15-like"/>
    <property type="match status" value="1"/>
</dbReference>
<keyword evidence="5 13" id="KW-0349">Heme</keyword>
<name>A0A8S0WBA3_CYCAE</name>
<evidence type="ECO:0000256" key="11">
    <source>
        <dbReference type="ARBA" id="ARBA00023033"/>
    </source>
</evidence>
<evidence type="ECO:0000256" key="6">
    <source>
        <dbReference type="ARBA" id="ARBA00022692"/>
    </source>
</evidence>
<dbReference type="GO" id="GO:0005506">
    <property type="term" value="F:iron ion binding"/>
    <property type="evidence" value="ECO:0007669"/>
    <property type="project" value="InterPro"/>
</dbReference>
<comment type="pathway">
    <text evidence="3">Secondary metabolite biosynthesis; terpenoid biosynthesis.</text>
</comment>
<evidence type="ECO:0000256" key="4">
    <source>
        <dbReference type="ARBA" id="ARBA00010617"/>
    </source>
</evidence>
<dbReference type="EMBL" id="CACVBS010000079">
    <property type="protein sequence ID" value="CAA7269618.1"/>
    <property type="molecule type" value="Genomic_DNA"/>
</dbReference>
<keyword evidence="10 13" id="KW-0408">Iron</keyword>
<evidence type="ECO:0000256" key="1">
    <source>
        <dbReference type="ARBA" id="ARBA00001971"/>
    </source>
</evidence>
<evidence type="ECO:0000256" key="2">
    <source>
        <dbReference type="ARBA" id="ARBA00004370"/>
    </source>
</evidence>
<dbReference type="PRINTS" id="PR00385">
    <property type="entry name" value="P450"/>
</dbReference>
<keyword evidence="15" id="KW-1185">Reference proteome</keyword>
<accession>A0A8S0WBA3</accession>
<dbReference type="GO" id="GO:0016705">
    <property type="term" value="F:oxidoreductase activity, acting on paired donors, with incorporation or reduction of molecular oxygen"/>
    <property type="evidence" value="ECO:0007669"/>
    <property type="project" value="InterPro"/>
</dbReference>
<evidence type="ECO:0000256" key="3">
    <source>
        <dbReference type="ARBA" id="ARBA00004721"/>
    </source>
</evidence>
<evidence type="ECO:0000256" key="9">
    <source>
        <dbReference type="ARBA" id="ARBA00023002"/>
    </source>
</evidence>
<evidence type="ECO:0000256" key="7">
    <source>
        <dbReference type="ARBA" id="ARBA00022723"/>
    </source>
</evidence>
<evidence type="ECO:0000256" key="12">
    <source>
        <dbReference type="ARBA" id="ARBA00023136"/>
    </source>
</evidence>
<reference evidence="14 15" key="1">
    <citation type="submission" date="2020-01" db="EMBL/GenBank/DDBJ databases">
        <authorList>
            <person name="Gupta K D."/>
        </authorList>
    </citation>
    <scope>NUCLEOTIDE SEQUENCE [LARGE SCALE GENOMIC DNA]</scope>
</reference>
<keyword evidence="9" id="KW-0560">Oxidoreductase</keyword>
<keyword evidence="12" id="KW-0472">Membrane</keyword>
<dbReference type="AlphaFoldDB" id="A0A8S0WBA3"/>
<evidence type="ECO:0000313" key="15">
    <source>
        <dbReference type="Proteomes" id="UP000467700"/>
    </source>
</evidence>
<evidence type="ECO:0000256" key="5">
    <source>
        <dbReference type="ARBA" id="ARBA00022617"/>
    </source>
</evidence>
<comment type="subcellular location">
    <subcellularLocation>
        <location evidence="2">Membrane</location>
    </subcellularLocation>
</comment>
<feature type="binding site" description="axial binding residue" evidence="13">
    <location>
        <position position="495"/>
    </location>
    <ligand>
        <name>heme</name>
        <dbReference type="ChEBI" id="CHEBI:30413"/>
    </ligand>
    <ligandPart>
        <name>Fe</name>
        <dbReference type="ChEBI" id="CHEBI:18248"/>
    </ligandPart>
</feature>
<comment type="similarity">
    <text evidence="4">Belongs to the cytochrome P450 family.</text>
</comment>
<comment type="caution">
    <text evidence="14">The sequence shown here is derived from an EMBL/GenBank/DDBJ whole genome shotgun (WGS) entry which is preliminary data.</text>
</comment>
<dbReference type="Pfam" id="PF00067">
    <property type="entry name" value="p450"/>
    <property type="match status" value="1"/>
</dbReference>
<dbReference type="InterPro" id="IPR036396">
    <property type="entry name" value="Cyt_P450_sf"/>
</dbReference>
<dbReference type="Proteomes" id="UP000467700">
    <property type="component" value="Unassembled WGS sequence"/>
</dbReference>
<dbReference type="PRINTS" id="PR00463">
    <property type="entry name" value="EP450I"/>
</dbReference>
<organism evidence="14 15">
    <name type="scientific">Cyclocybe aegerita</name>
    <name type="common">Black poplar mushroom</name>
    <name type="synonym">Agrocybe aegerita</name>
    <dbReference type="NCBI Taxonomy" id="1973307"/>
    <lineage>
        <taxon>Eukaryota</taxon>
        <taxon>Fungi</taxon>
        <taxon>Dikarya</taxon>
        <taxon>Basidiomycota</taxon>
        <taxon>Agaricomycotina</taxon>
        <taxon>Agaricomycetes</taxon>
        <taxon>Agaricomycetidae</taxon>
        <taxon>Agaricales</taxon>
        <taxon>Agaricineae</taxon>
        <taxon>Bolbitiaceae</taxon>
        <taxon>Cyclocybe</taxon>
    </lineage>
</organism>
<dbReference type="InterPro" id="IPR002401">
    <property type="entry name" value="Cyt_P450_E_grp-I"/>
</dbReference>
<evidence type="ECO:0008006" key="16">
    <source>
        <dbReference type="Google" id="ProtNLM"/>
    </source>
</evidence>
<dbReference type="InterPro" id="IPR001128">
    <property type="entry name" value="Cyt_P450"/>
</dbReference>
<sequence length="556" mass="62095">MFSTSFLSSPSNIAGGVALGFVFLTCWKLIRRFVVRQSLDNLPGPPSVSFATGCLTQLFNRHAWDYHQHLADNFAGVVKIKGLFGANCLYVHDPKALHHILLKDQYIYEETETMIQMNKVMFGEGIFTSLGERHRLQRKMLNPVFSIAHMRRMVPIFYEVSRRVHNTFVQIAKRGGDQEINIIDWMTRLALELIGQSGLGFSFDSLAEGTEPHPYGIASKMLVSIASEGSHFSGLLAPIVAKFEHHPRLGRWIVDRIPGLAPMRFIVDTLNKTAEEIIADKKKAILGGDDALKDQIGEGNDVISILMRANMFVPEEEKLSEKELHGQVTSLTFAATDTTSGALTRTLHLLAMHKDAQEKVRKEIQEARKECGGEDIPYDTLVHLPYLDAVCRETLRLYPPLTVINRTTRADVILPLGNPVKGIDGKEIHELEIPNGTDVFISIIASNRNPEYWGPDALEWKPERWLGTLPQALVDAHIPGIYSNLLTFLGGGRACIGFKFSQLEMKAALALLLEDLEFSLPTGKEIYWQMNAITAPNTDLNGKVPTMPLKVTYLGK</sequence>
<comment type="cofactor">
    <cofactor evidence="1 13">
        <name>heme</name>
        <dbReference type="ChEBI" id="CHEBI:30413"/>
    </cofactor>
</comment>
<evidence type="ECO:0000256" key="8">
    <source>
        <dbReference type="ARBA" id="ARBA00022989"/>
    </source>
</evidence>
<evidence type="ECO:0000256" key="13">
    <source>
        <dbReference type="PIRSR" id="PIRSR602401-1"/>
    </source>
</evidence>
<dbReference type="InterPro" id="IPR050121">
    <property type="entry name" value="Cytochrome_P450_monoxygenase"/>
</dbReference>